<dbReference type="KEGG" id="kuy:FY550_07150"/>
<reference evidence="3 4" key="1">
    <citation type="submission" date="2019-08" db="EMBL/GenBank/DDBJ databases">
        <title>Complete genome sequence of Kushneria sp. YCWA18, a halophilic phosphate-solubilizing bacterium isolated from Daqiao saltern in China.</title>
        <authorList>
            <person name="Du G.-X."/>
            <person name="Qu L.-Y."/>
        </authorList>
    </citation>
    <scope>NUCLEOTIDE SEQUENCE [LARGE SCALE GENOMIC DNA]</scope>
    <source>
        <strain evidence="3 4">YCWA18</strain>
    </source>
</reference>
<dbReference type="Gene3D" id="3.40.50.720">
    <property type="entry name" value="NAD(P)-binding Rossmann-like Domain"/>
    <property type="match status" value="1"/>
</dbReference>
<dbReference type="OrthoDB" id="9785812at2"/>
<dbReference type="SUPFAM" id="SSF51735">
    <property type="entry name" value="NAD(P)-binding Rossmann-fold domains"/>
    <property type="match status" value="1"/>
</dbReference>
<proteinExistence type="inferred from homology"/>
<dbReference type="PANTHER" id="PTHR44154">
    <property type="entry name" value="QUINONE OXIDOREDUCTASE"/>
    <property type="match status" value="1"/>
</dbReference>
<dbReference type="RefSeq" id="WP_070977255.1">
    <property type="nucleotide sequence ID" value="NZ_CP043420.1"/>
</dbReference>
<dbReference type="CDD" id="cd08252">
    <property type="entry name" value="AL_MDR"/>
    <property type="match status" value="1"/>
</dbReference>
<accession>A0A1S1NU26</accession>
<keyword evidence="2" id="KW-0560">Oxidoreductase</keyword>
<evidence type="ECO:0000256" key="1">
    <source>
        <dbReference type="ARBA" id="ARBA00022857"/>
    </source>
</evidence>
<keyword evidence="1" id="KW-0521">NADP</keyword>
<dbReference type="Pfam" id="PF08240">
    <property type="entry name" value="ADH_N"/>
    <property type="match status" value="1"/>
</dbReference>
<keyword evidence="2" id="KW-0862">Zinc</keyword>
<evidence type="ECO:0000313" key="3">
    <source>
        <dbReference type="EMBL" id="QEL10926.1"/>
    </source>
</evidence>
<dbReference type="Proteomes" id="UP000322553">
    <property type="component" value="Chromosome"/>
</dbReference>
<dbReference type="GO" id="GO:0016491">
    <property type="term" value="F:oxidoreductase activity"/>
    <property type="evidence" value="ECO:0007669"/>
    <property type="project" value="UniProtKB-KW"/>
</dbReference>
<dbReference type="Gene3D" id="3.90.180.10">
    <property type="entry name" value="Medium-chain alcohol dehydrogenases, catalytic domain"/>
    <property type="match status" value="1"/>
</dbReference>
<organism evidence="3 4">
    <name type="scientific">Kushneria phosphatilytica</name>
    <dbReference type="NCBI Taxonomy" id="657387"/>
    <lineage>
        <taxon>Bacteria</taxon>
        <taxon>Pseudomonadati</taxon>
        <taxon>Pseudomonadota</taxon>
        <taxon>Gammaproteobacteria</taxon>
        <taxon>Oceanospirillales</taxon>
        <taxon>Halomonadaceae</taxon>
        <taxon>Kushneria</taxon>
    </lineage>
</organism>
<gene>
    <name evidence="3" type="ORF">FY550_07150</name>
</gene>
<dbReference type="GO" id="GO:0008270">
    <property type="term" value="F:zinc ion binding"/>
    <property type="evidence" value="ECO:0007669"/>
    <property type="project" value="InterPro"/>
</dbReference>
<keyword evidence="2" id="KW-0479">Metal-binding</keyword>
<dbReference type="STRING" id="657387.BH688_03395"/>
<dbReference type="InterPro" id="IPR011032">
    <property type="entry name" value="GroES-like_sf"/>
</dbReference>
<dbReference type="NCBIfam" id="TIGR02817">
    <property type="entry name" value="adh_fam_1"/>
    <property type="match status" value="1"/>
</dbReference>
<dbReference type="InterPro" id="IPR020843">
    <property type="entry name" value="ER"/>
</dbReference>
<dbReference type="Pfam" id="PF13602">
    <property type="entry name" value="ADH_zinc_N_2"/>
    <property type="match status" value="1"/>
</dbReference>
<protein>
    <recommendedName>
        <fullName evidence="2">Zinc-type alcohol dehydrogenase-like protein</fullName>
    </recommendedName>
</protein>
<keyword evidence="4" id="KW-1185">Reference proteome</keyword>
<comment type="similarity">
    <text evidence="2">Belongs to the zinc-containing alcohol dehydrogenase family. Quinone oxidoreductase subfamily.</text>
</comment>
<evidence type="ECO:0000313" key="4">
    <source>
        <dbReference type="Proteomes" id="UP000322553"/>
    </source>
</evidence>
<dbReference type="SUPFAM" id="SSF50129">
    <property type="entry name" value="GroES-like"/>
    <property type="match status" value="1"/>
</dbReference>
<dbReference type="InterPro" id="IPR014182">
    <property type="entry name" value="ADH_Zn_typ-1"/>
</dbReference>
<dbReference type="PANTHER" id="PTHR44154:SF1">
    <property type="entry name" value="QUINONE OXIDOREDUCTASE"/>
    <property type="match status" value="1"/>
</dbReference>
<evidence type="ECO:0000256" key="2">
    <source>
        <dbReference type="RuleBase" id="RU364000"/>
    </source>
</evidence>
<dbReference type="InterPro" id="IPR051603">
    <property type="entry name" value="Zinc-ADH_QOR/CCCR"/>
</dbReference>
<dbReference type="AlphaFoldDB" id="A0A1S1NU26"/>
<sequence>MKAIATKGARDVRATGALELIDADIAEPDGYDLRVRIEAISVNPVDTKVRAGALGPLDEAKILGWDAVGRVEAVGDHAAGFAVGDRVYYAGQVDRPGCNAEQQLVDSRLVAHAPASLEIEESAAMPLTGLTAWEGLFDQLQLTADPKAHSEETLLVINGAGGVGSSVIQLARQLTGLTVIATASRPQSVEWCRELGAHEVIDHHDLINEFQATGRDTADYIFNCHDIGVHWENMVTLIRPLGRIVAIAETEHQVDLNALQPKAASFSWEFMFARALHGYHIERQGEILAELATLLDEGRLRSTLGEVIGPLNVENLTRAHEQLEAGHTTGKLVLTAMR</sequence>
<dbReference type="InterPro" id="IPR013154">
    <property type="entry name" value="ADH-like_N"/>
</dbReference>
<dbReference type="InterPro" id="IPR036291">
    <property type="entry name" value="NAD(P)-bd_dom_sf"/>
</dbReference>
<name>A0A1S1NU26_9GAMM</name>
<dbReference type="SMART" id="SM00829">
    <property type="entry name" value="PKS_ER"/>
    <property type="match status" value="1"/>
</dbReference>
<dbReference type="EMBL" id="CP043420">
    <property type="protein sequence ID" value="QEL10926.1"/>
    <property type="molecule type" value="Genomic_DNA"/>
</dbReference>